<evidence type="ECO:0000313" key="2">
    <source>
        <dbReference type="Proteomes" id="UP000054279"/>
    </source>
</evidence>
<dbReference type="AlphaFoldDB" id="A0A0C9V2L4"/>
<accession>A0A0C9V2L4</accession>
<reference evidence="1 2" key="1">
    <citation type="submission" date="2014-06" db="EMBL/GenBank/DDBJ databases">
        <title>Evolutionary Origins and Diversification of the Mycorrhizal Mutualists.</title>
        <authorList>
            <consortium name="DOE Joint Genome Institute"/>
            <consortium name="Mycorrhizal Genomics Consortium"/>
            <person name="Kohler A."/>
            <person name="Kuo A."/>
            <person name="Nagy L.G."/>
            <person name="Floudas D."/>
            <person name="Copeland A."/>
            <person name="Barry K.W."/>
            <person name="Cichocki N."/>
            <person name="Veneault-Fourrey C."/>
            <person name="LaButti K."/>
            <person name="Lindquist E.A."/>
            <person name="Lipzen A."/>
            <person name="Lundell T."/>
            <person name="Morin E."/>
            <person name="Murat C."/>
            <person name="Riley R."/>
            <person name="Ohm R."/>
            <person name="Sun H."/>
            <person name="Tunlid A."/>
            <person name="Henrissat B."/>
            <person name="Grigoriev I.V."/>
            <person name="Hibbett D.S."/>
            <person name="Martin F."/>
        </authorList>
    </citation>
    <scope>NUCLEOTIDE SEQUENCE [LARGE SCALE GENOMIC DNA]</scope>
    <source>
        <strain evidence="1 2">SS14</strain>
    </source>
</reference>
<dbReference type="Proteomes" id="UP000054279">
    <property type="component" value="Unassembled WGS sequence"/>
</dbReference>
<name>A0A0C9V2L4_SPHS4</name>
<dbReference type="EMBL" id="KN837184">
    <property type="protein sequence ID" value="KIJ35872.1"/>
    <property type="molecule type" value="Genomic_DNA"/>
</dbReference>
<sequence>MAQTSPVFSALTGNFKGQALLALEGPFGSVSNVINALGNQARVLKPAFASRAISAINSLMSSGVGIAQDFANNVAPSLSWLSFQTQTENAASSALSKYQS</sequence>
<organism evidence="1 2">
    <name type="scientific">Sphaerobolus stellatus (strain SS14)</name>
    <dbReference type="NCBI Taxonomy" id="990650"/>
    <lineage>
        <taxon>Eukaryota</taxon>
        <taxon>Fungi</taxon>
        <taxon>Dikarya</taxon>
        <taxon>Basidiomycota</taxon>
        <taxon>Agaricomycotina</taxon>
        <taxon>Agaricomycetes</taxon>
        <taxon>Phallomycetidae</taxon>
        <taxon>Geastrales</taxon>
        <taxon>Sphaerobolaceae</taxon>
        <taxon>Sphaerobolus</taxon>
    </lineage>
</organism>
<gene>
    <name evidence="1" type="ORF">M422DRAFT_782393</name>
</gene>
<protein>
    <submittedName>
        <fullName evidence="1">Uncharacterized protein</fullName>
    </submittedName>
</protein>
<dbReference type="HOGENOM" id="CLU_2307832_0_0_1"/>
<keyword evidence="2" id="KW-1185">Reference proteome</keyword>
<evidence type="ECO:0000313" key="1">
    <source>
        <dbReference type="EMBL" id="KIJ35872.1"/>
    </source>
</evidence>
<proteinExistence type="predicted"/>